<protein>
    <submittedName>
        <fullName evidence="1">Uncharacterized protein</fullName>
    </submittedName>
</protein>
<dbReference type="PANTHER" id="PTHR23317">
    <property type="entry name" value="DEDICATOR OF CYTOKINESIS DOCK"/>
    <property type="match status" value="1"/>
</dbReference>
<proteinExistence type="predicted"/>
<dbReference type="Proteomes" id="UP001434883">
    <property type="component" value="Unassembled WGS sequence"/>
</dbReference>
<name>A0ABV0RDA7_9TELE</name>
<gene>
    <name evidence="1" type="ORF">XENOCAPTIV_023714</name>
</gene>
<keyword evidence="2" id="KW-1185">Reference proteome</keyword>
<dbReference type="EMBL" id="JAHRIN010042553">
    <property type="protein sequence ID" value="MEQ2206131.1"/>
    <property type="molecule type" value="Genomic_DNA"/>
</dbReference>
<sequence>PAGSVPSSDSRYMTIGPATAARVGSMLLQSRIRSSSNPDIPAQQASDEDAEITGILSATEVEQAEKINISLAFFLYDLLSLMDRGFVFQLVRNYCNQVN</sequence>
<dbReference type="InterPro" id="IPR026791">
    <property type="entry name" value="DOCK"/>
</dbReference>
<evidence type="ECO:0000313" key="2">
    <source>
        <dbReference type="Proteomes" id="UP001434883"/>
    </source>
</evidence>
<organism evidence="1 2">
    <name type="scientific">Xenoophorus captivus</name>
    <dbReference type="NCBI Taxonomy" id="1517983"/>
    <lineage>
        <taxon>Eukaryota</taxon>
        <taxon>Metazoa</taxon>
        <taxon>Chordata</taxon>
        <taxon>Craniata</taxon>
        <taxon>Vertebrata</taxon>
        <taxon>Euteleostomi</taxon>
        <taxon>Actinopterygii</taxon>
        <taxon>Neopterygii</taxon>
        <taxon>Teleostei</taxon>
        <taxon>Neoteleostei</taxon>
        <taxon>Acanthomorphata</taxon>
        <taxon>Ovalentaria</taxon>
        <taxon>Atherinomorphae</taxon>
        <taxon>Cyprinodontiformes</taxon>
        <taxon>Goodeidae</taxon>
        <taxon>Xenoophorus</taxon>
    </lineage>
</organism>
<accession>A0ABV0RDA7</accession>
<comment type="caution">
    <text evidence="1">The sequence shown here is derived from an EMBL/GenBank/DDBJ whole genome shotgun (WGS) entry which is preliminary data.</text>
</comment>
<dbReference type="PANTHER" id="PTHR23317:SF74">
    <property type="entry name" value="DEDICATOR OF CYTOKINESIS PROTEIN 8"/>
    <property type="match status" value="1"/>
</dbReference>
<feature type="non-terminal residue" evidence="1">
    <location>
        <position position="1"/>
    </location>
</feature>
<evidence type="ECO:0000313" key="1">
    <source>
        <dbReference type="EMBL" id="MEQ2206131.1"/>
    </source>
</evidence>
<reference evidence="1 2" key="1">
    <citation type="submission" date="2021-06" db="EMBL/GenBank/DDBJ databases">
        <authorList>
            <person name="Palmer J.M."/>
        </authorList>
    </citation>
    <scope>NUCLEOTIDE SEQUENCE [LARGE SCALE GENOMIC DNA]</scope>
    <source>
        <strain evidence="1 2">XC_2019</strain>
        <tissue evidence="1">Muscle</tissue>
    </source>
</reference>